<dbReference type="eggNOG" id="KOG2499">
    <property type="taxonomic scope" value="Eukaryota"/>
</dbReference>
<keyword evidence="13" id="KW-1185">Reference proteome</keyword>
<keyword evidence="4 7" id="KW-0378">Hydrolase</keyword>
<dbReference type="InterPro" id="IPR025705">
    <property type="entry name" value="Beta_hexosaminidase_sua/sub"/>
</dbReference>
<keyword evidence="3" id="KW-0732">Signal</keyword>
<dbReference type="FunFam" id="3.20.20.80:FF:000063">
    <property type="entry name" value="Beta-hexosaminidase"/>
    <property type="match status" value="1"/>
</dbReference>
<dbReference type="GO" id="GO:0016231">
    <property type="term" value="F:beta-N-acetylglucosaminidase activity"/>
    <property type="evidence" value="ECO:0007669"/>
    <property type="project" value="TreeGrafter"/>
</dbReference>
<evidence type="ECO:0000256" key="4">
    <source>
        <dbReference type="ARBA" id="ARBA00022801"/>
    </source>
</evidence>
<evidence type="ECO:0000259" key="10">
    <source>
        <dbReference type="Pfam" id="PF00728"/>
    </source>
</evidence>
<keyword evidence="5" id="KW-0325">Glycoprotein</keyword>
<dbReference type="GeneID" id="5125568"/>
<organism evidence="12 13">
    <name type="scientific">Meyerozyma guilliermondii (strain ATCC 6260 / CBS 566 / DSM 6381 / JCM 1539 / NBRC 10279 / NRRL Y-324)</name>
    <name type="common">Yeast</name>
    <name type="synonym">Candida guilliermondii</name>
    <dbReference type="NCBI Taxonomy" id="294746"/>
    <lineage>
        <taxon>Eukaryota</taxon>
        <taxon>Fungi</taxon>
        <taxon>Dikarya</taxon>
        <taxon>Ascomycota</taxon>
        <taxon>Saccharomycotina</taxon>
        <taxon>Pichiomycetes</taxon>
        <taxon>Debaryomycetaceae</taxon>
        <taxon>Meyerozyma</taxon>
    </lineage>
</organism>
<evidence type="ECO:0000313" key="12">
    <source>
        <dbReference type="EMBL" id="EDK39905.2"/>
    </source>
</evidence>
<evidence type="ECO:0000256" key="6">
    <source>
        <dbReference type="ARBA" id="ARBA00023295"/>
    </source>
</evidence>
<evidence type="ECO:0000256" key="2">
    <source>
        <dbReference type="ARBA" id="ARBA00006285"/>
    </source>
</evidence>
<feature type="domain" description="Glycoside hydrolase family 20 catalytic" evidence="10">
    <location>
        <begin position="172"/>
        <end position="523"/>
    </location>
</feature>
<dbReference type="OMA" id="KMWPRAA"/>
<keyword evidence="9" id="KW-0812">Transmembrane</keyword>
<dbReference type="GO" id="GO:0016020">
    <property type="term" value="C:membrane"/>
    <property type="evidence" value="ECO:0007669"/>
    <property type="project" value="TreeGrafter"/>
</dbReference>
<dbReference type="EMBL" id="CH408159">
    <property type="protein sequence ID" value="EDK39905.2"/>
    <property type="molecule type" value="Genomic_DNA"/>
</dbReference>
<feature type="active site" description="Proton donor" evidence="8">
    <location>
        <position position="332"/>
    </location>
</feature>
<evidence type="ECO:0000256" key="7">
    <source>
        <dbReference type="PIRNR" id="PIRNR001093"/>
    </source>
</evidence>
<dbReference type="RefSeq" id="XP_001483274.2">
    <property type="nucleotide sequence ID" value="XM_001483224.1"/>
</dbReference>
<dbReference type="InterPro" id="IPR029019">
    <property type="entry name" value="HEX_eukaryotic_N"/>
</dbReference>
<dbReference type="CDD" id="cd06562">
    <property type="entry name" value="GH20_HexA_HexB-like"/>
    <property type="match status" value="1"/>
</dbReference>
<reference evidence="12 13" key="1">
    <citation type="journal article" date="2009" name="Nature">
        <title>Evolution of pathogenicity and sexual reproduction in eight Candida genomes.</title>
        <authorList>
            <person name="Butler G."/>
            <person name="Rasmussen M.D."/>
            <person name="Lin M.F."/>
            <person name="Santos M.A."/>
            <person name="Sakthikumar S."/>
            <person name="Munro C.A."/>
            <person name="Rheinbay E."/>
            <person name="Grabherr M."/>
            <person name="Forche A."/>
            <person name="Reedy J.L."/>
            <person name="Agrafioti I."/>
            <person name="Arnaud M.B."/>
            <person name="Bates S."/>
            <person name="Brown A.J."/>
            <person name="Brunke S."/>
            <person name="Costanzo M.C."/>
            <person name="Fitzpatrick D.A."/>
            <person name="de Groot P.W."/>
            <person name="Harris D."/>
            <person name="Hoyer L.L."/>
            <person name="Hube B."/>
            <person name="Klis F.M."/>
            <person name="Kodira C."/>
            <person name="Lennard N."/>
            <person name="Logue M.E."/>
            <person name="Martin R."/>
            <person name="Neiman A.M."/>
            <person name="Nikolaou E."/>
            <person name="Quail M.A."/>
            <person name="Quinn J."/>
            <person name="Santos M.C."/>
            <person name="Schmitzberger F.F."/>
            <person name="Sherlock G."/>
            <person name="Shah P."/>
            <person name="Silverstein K.A."/>
            <person name="Skrzypek M.S."/>
            <person name="Soll D."/>
            <person name="Staggs R."/>
            <person name="Stansfield I."/>
            <person name="Stumpf M.P."/>
            <person name="Sudbery P.E."/>
            <person name="Srikantha T."/>
            <person name="Zeng Q."/>
            <person name="Berman J."/>
            <person name="Berriman M."/>
            <person name="Heitman J."/>
            <person name="Gow N.A."/>
            <person name="Lorenz M.C."/>
            <person name="Birren B.W."/>
            <person name="Kellis M."/>
            <person name="Cuomo C.A."/>
        </authorList>
    </citation>
    <scope>NUCLEOTIDE SEQUENCE [LARGE SCALE GENOMIC DNA]</scope>
    <source>
        <strain evidence="13">ATCC 6260 / CBS 566 / DSM 6381 / JCM 1539 / NBRC 10279 / NRRL Y-324</strain>
    </source>
</reference>
<keyword evidence="9" id="KW-0472">Membrane</keyword>
<feature type="transmembrane region" description="Helical" evidence="9">
    <location>
        <begin position="21"/>
        <end position="48"/>
    </location>
</feature>
<dbReference type="HOGENOM" id="CLU_007082_0_2_1"/>
<dbReference type="InterPro" id="IPR015883">
    <property type="entry name" value="Glyco_hydro_20_cat"/>
</dbReference>
<dbReference type="EC" id="3.2.1.52" evidence="7"/>
<evidence type="ECO:0000256" key="1">
    <source>
        <dbReference type="ARBA" id="ARBA00001231"/>
    </source>
</evidence>
<dbReference type="AlphaFoldDB" id="A5DL52"/>
<proteinExistence type="inferred from homology"/>
<dbReference type="GO" id="GO:0005975">
    <property type="term" value="P:carbohydrate metabolic process"/>
    <property type="evidence" value="ECO:0007669"/>
    <property type="project" value="InterPro"/>
</dbReference>
<gene>
    <name evidence="12" type="ORF">PGUG_04003</name>
</gene>
<dbReference type="Pfam" id="PF14845">
    <property type="entry name" value="Glycohydro_20b2"/>
    <property type="match status" value="1"/>
</dbReference>
<dbReference type="InterPro" id="IPR017853">
    <property type="entry name" value="GH"/>
</dbReference>
<dbReference type="SUPFAM" id="SSF51445">
    <property type="entry name" value="(Trans)glycosidases"/>
    <property type="match status" value="1"/>
</dbReference>
<sequence>MFCSYALKSQFLTSPLFRTNYLTSFLITMRYLIFALYAGVILAAVGLLPAPKYVEKVGNGHLKLSSACYLNSNVLDSIVLQGFDRMVSAIIDQKLTLNASPCVFNVYIEDADADLQMGVDESYEVKVKPQTSSIEISSKTRWGILHSFTTIQQLAAAGLFIQELHIKDKPLYPHRGLMIDSARNYLTVNSILEQIDIMALSKMNTLHWHLVDTQSWPIVLESHPEMALDAYSSQEVYTRADIQAIVSYGRQRAIRIIPEIDMPGHARAGWRRNDAELVICGDTDWEKQSTAVEPPPGQLNLILNKTYDVVKEVYDEVSSAFSDNLFHVGSDEVSVGCYNSSLSIRTWLESHSKRGFSGLIDHWLDEALPIFKNKKARRLIMWEDVLLSSVNASNLPKDVILQSWREHTNIQQLASRGYDVIISSSSFLYLDCGVGTFFTNDIRYVENVTNYNWNYNGRDSWCGPYKTWQRIYSMNITGSLTETEKSHILGYEAPLWSEQVDSNILTQKLWPRAAALAELSWSGNLNEKGQLRLEDFGQRLLAFREYLVSLGHHPTPVAPKYCLKNPGACTVAA</sequence>
<dbReference type="Pfam" id="PF00728">
    <property type="entry name" value="Glyco_hydro_20"/>
    <property type="match status" value="1"/>
</dbReference>
<evidence type="ECO:0000256" key="8">
    <source>
        <dbReference type="PIRSR" id="PIRSR001093-1"/>
    </source>
</evidence>
<dbReference type="PANTHER" id="PTHR22600">
    <property type="entry name" value="BETA-HEXOSAMINIDASE"/>
    <property type="match status" value="1"/>
</dbReference>
<dbReference type="SUPFAM" id="SSF55545">
    <property type="entry name" value="beta-N-acetylhexosaminidase-like domain"/>
    <property type="match status" value="1"/>
</dbReference>
<keyword evidence="9" id="KW-1133">Transmembrane helix</keyword>
<dbReference type="PRINTS" id="PR00738">
    <property type="entry name" value="GLHYDRLASE20"/>
</dbReference>
<dbReference type="KEGG" id="pgu:PGUG_04003"/>
<keyword evidence="6 7" id="KW-0326">Glycosidase</keyword>
<feature type="domain" description="Beta-hexosaminidase eukaryotic type N-terminal" evidence="11">
    <location>
        <begin position="47"/>
        <end position="154"/>
    </location>
</feature>
<evidence type="ECO:0000259" key="11">
    <source>
        <dbReference type="Pfam" id="PF14845"/>
    </source>
</evidence>
<name>A5DL52_PICGU</name>
<evidence type="ECO:0000256" key="9">
    <source>
        <dbReference type="SAM" id="Phobius"/>
    </source>
</evidence>
<evidence type="ECO:0000256" key="3">
    <source>
        <dbReference type="ARBA" id="ARBA00022729"/>
    </source>
</evidence>
<dbReference type="InterPro" id="IPR029018">
    <property type="entry name" value="Hex-like_dom2"/>
</dbReference>
<dbReference type="Gene3D" id="3.20.20.80">
    <property type="entry name" value="Glycosidases"/>
    <property type="match status" value="1"/>
</dbReference>
<evidence type="ECO:0000313" key="13">
    <source>
        <dbReference type="Proteomes" id="UP000001997"/>
    </source>
</evidence>
<dbReference type="GO" id="GO:0030203">
    <property type="term" value="P:glycosaminoglycan metabolic process"/>
    <property type="evidence" value="ECO:0007669"/>
    <property type="project" value="TreeGrafter"/>
</dbReference>
<comment type="catalytic activity">
    <reaction evidence="1 7">
        <text>Hydrolysis of terminal non-reducing N-acetyl-D-hexosamine residues in N-acetyl-beta-D-hexosaminides.</text>
        <dbReference type="EC" id="3.2.1.52"/>
    </reaction>
</comment>
<accession>A5DL52</accession>
<evidence type="ECO:0000256" key="5">
    <source>
        <dbReference type="ARBA" id="ARBA00023180"/>
    </source>
</evidence>
<dbReference type="InParanoid" id="A5DL52"/>
<dbReference type="Gene3D" id="3.30.379.10">
    <property type="entry name" value="Chitobiase/beta-hexosaminidase domain 2-like"/>
    <property type="match status" value="1"/>
</dbReference>
<dbReference type="Proteomes" id="UP000001997">
    <property type="component" value="Unassembled WGS sequence"/>
</dbReference>
<dbReference type="PANTHER" id="PTHR22600:SF26">
    <property type="entry name" value="BETA-N-ACETYLHEXOSAMINIDASE"/>
    <property type="match status" value="1"/>
</dbReference>
<comment type="similarity">
    <text evidence="2 7">Belongs to the glycosyl hydrolase 20 family.</text>
</comment>
<dbReference type="PIRSF" id="PIRSF001093">
    <property type="entry name" value="B-hxosamndse_ab_euk"/>
    <property type="match status" value="1"/>
</dbReference>
<protein>
    <recommendedName>
        <fullName evidence="7">Beta-hexosaminidase</fullName>
        <ecNumber evidence="7">3.2.1.52</ecNumber>
    </recommendedName>
</protein>
<dbReference type="VEuPathDB" id="FungiDB:PGUG_04003"/>
<dbReference type="OrthoDB" id="428480at2759"/>
<dbReference type="STRING" id="294746.A5DL52"/>